<sequence>MLFFLLFSIVGVEARVSSMDPVAFSNSRILKNYWGEMSSRNGYKWKEEWYPEMPIDHFAFANNYTFPLRYFINTESYESGGPILFYTGNEGKLEGFAENTGFMWDIAPEFKAAVVFAEHRFYGKTQPYGNDSYTSTKNLGYLSSEQALADFVVLIDYLKKERLTGATNSPVIAFGGSYGGMLAAWIRVKYPHKVDGAIAASAPVFWFGDSGVQENIYDKIVTRAFVGSGCNFDAVKKGWDAIDELCKTDDGRSFLNNLFHFSSKSRIESSKDAVWLKGYIRETIESVAMVNYPVPTNFLAPLPGWPVKKICRHFQQVAPNDKEAAEQMFEIVNLYYNSTGDKKSFCANPASCDGAFAELGDPLGWPWQTCTEMVMPICGGGPPSDFFWKDCPFTYDGAAENCAQWFGKLGYDKKLFRPHWAIQNYGATFPTATNIVFSNGFLDPWSGGGWALKPKVEGSLVSIILLDGAHHYDLRGAHPQDTAEVKKVREQEKGYIAKWIKEARKRT</sequence>
<dbReference type="AlphaFoldDB" id="A0AAF3E7Y8"/>
<dbReference type="GO" id="GO:0008239">
    <property type="term" value="F:dipeptidyl-peptidase activity"/>
    <property type="evidence" value="ECO:0007669"/>
    <property type="project" value="TreeGrafter"/>
</dbReference>
<reference evidence="8" key="1">
    <citation type="submission" date="2024-02" db="UniProtKB">
        <authorList>
            <consortium name="WormBaseParasite"/>
        </authorList>
    </citation>
    <scope>IDENTIFICATION</scope>
</reference>
<dbReference type="InterPro" id="IPR042269">
    <property type="entry name" value="Ser_carbopepase_S28_SKS"/>
</dbReference>
<keyword evidence="3" id="KW-0732">Signal</keyword>
<dbReference type="Gene3D" id="1.20.120.980">
    <property type="entry name" value="Serine carboxypeptidase S28, SKS domain"/>
    <property type="match status" value="1"/>
</dbReference>
<keyword evidence="4" id="KW-0378">Hydrolase</keyword>
<evidence type="ECO:0000313" key="8">
    <source>
        <dbReference type="WBParaSite" id="MBELARI_LOCUS10042"/>
    </source>
</evidence>
<dbReference type="Gene3D" id="3.40.50.1820">
    <property type="entry name" value="alpha/beta hydrolase"/>
    <property type="match status" value="1"/>
</dbReference>
<evidence type="ECO:0000256" key="6">
    <source>
        <dbReference type="ARBA" id="ARBA00023180"/>
    </source>
</evidence>
<keyword evidence="6" id="KW-0325">Glycoprotein</keyword>
<keyword evidence="7" id="KW-1185">Reference proteome</keyword>
<evidence type="ECO:0000256" key="2">
    <source>
        <dbReference type="ARBA" id="ARBA00022670"/>
    </source>
</evidence>
<organism evidence="7 8">
    <name type="scientific">Mesorhabditis belari</name>
    <dbReference type="NCBI Taxonomy" id="2138241"/>
    <lineage>
        <taxon>Eukaryota</taxon>
        <taxon>Metazoa</taxon>
        <taxon>Ecdysozoa</taxon>
        <taxon>Nematoda</taxon>
        <taxon>Chromadorea</taxon>
        <taxon>Rhabditida</taxon>
        <taxon>Rhabditina</taxon>
        <taxon>Rhabditomorpha</taxon>
        <taxon>Rhabditoidea</taxon>
        <taxon>Rhabditidae</taxon>
        <taxon>Mesorhabditinae</taxon>
        <taxon>Mesorhabditis</taxon>
    </lineage>
</organism>
<evidence type="ECO:0000313" key="7">
    <source>
        <dbReference type="Proteomes" id="UP000887575"/>
    </source>
</evidence>
<dbReference type="PANTHER" id="PTHR11010:SF38">
    <property type="entry name" value="LYSOSOMAL PRO-X CARBOXYPEPTIDASE"/>
    <property type="match status" value="1"/>
</dbReference>
<keyword evidence="5" id="KW-0720">Serine protease</keyword>
<evidence type="ECO:0000256" key="3">
    <source>
        <dbReference type="ARBA" id="ARBA00022729"/>
    </source>
</evidence>
<keyword evidence="2" id="KW-0645">Protease</keyword>
<name>A0AAF3E7Y8_9BILA</name>
<evidence type="ECO:0000256" key="5">
    <source>
        <dbReference type="ARBA" id="ARBA00022825"/>
    </source>
</evidence>
<dbReference type="Pfam" id="PF05577">
    <property type="entry name" value="Peptidase_S28"/>
    <property type="match status" value="1"/>
</dbReference>
<dbReference type="InterPro" id="IPR029058">
    <property type="entry name" value="AB_hydrolase_fold"/>
</dbReference>
<dbReference type="PANTHER" id="PTHR11010">
    <property type="entry name" value="PROTEASE S28 PRO-X CARBOXYPEPTIDASE-RELATED"/>
    <property type="match status" value="1"/>
</dbReference>
<protein>
    <submittedName>
        <fullName evidence="8">Uncharacterized protein</fullName>
    </submittedName>
</protein>
<comment type="similarity">
    <text evidence="1">Belongs to the peptidase S28 family.</text>
</comment>
<proteinExistence type="inferred from homology"/>
<dbReference type="WBParaSite" id="MBELARI_LOCUS10042">
    <property type="protein sequence ID" value="MBELARI_LOCUS10042"/>
    <property type="gene ID" value="MBELARI_LOCUS10042"/>
</dbReference>
<dbReference type="FunFam" id="1.20.120.980:FF:000007">
    <property type="entry name" value="Predicted protein"/>
    <property type="match status" value="1"/>
</dbReference>
<dbReference type="GO" id="GO:0070008">
    <property type="term" value="F:serine-type exopeptidase activity"/>
    <property type="evidence" value="ECO:0007669"/>
    <property type="project" value="InterPro"/>
</dbReference>
<evidence type="ECO:0000256" key="4">
    <source>
        <dbReference type="ARBA" id="ARBA00022801"/>
    </source>
</evidence>
<dbReference type="Proteomes" id="UP000887575">
    <property type="component" value="Unassembled WGS sequence"/>
</dbReference>
<dbReference type="GO" id="GO:0006508">
    <property type="term" value="P:proteolysis"/>
    <property type="evidence" value="ECO:0007669"/>
    <property type="project" value="UniProtKB-KW"/>
</dbReference>
<dbReference type="SUPFAM" id="SSF53474">
    <property type="entry name" value="alpha/beta-Hydrolases"/>
    <property type="match status" value="1"/>
</dbReference>
<evidence type="ECO:0000256" key="1">
    <source>
        <dbReference type="ARBA" id="ARBA00011079"/>
    </source>
</evidence>
<accession>A0AAF3E7Y8</accession>
<dbReference type="InterPro" id="IPR008758">
    <property type="entry name" value="Peptidase_S28"/>
</dbReference>